<feature type="compositionally biased region" description="Basic and acidic residues" evidence="1">
    <location>
        <begin position="55"/>
        <end position="80"/>
    </location>
</feature>
<dbReference type="GO" id="GO:0006351">
    <property type="term" value="P:DNA-templated transcription"/>
    <property type="evidence" value="ECO:0007669"/>
    <property type="project" value="InterPro"/>
</dbReference>
<dbReference type="SMART" id="SM00510">
    <property type="entry name" value="TFS2M"/>
    <property type="match status" value="1"/>
</dbReference>
<dbReference type="PROSITE" id="PS51321">
    <property type="entry name" value="TFIIS_CENTRAL"/>
    <property type="match status" value="1"/>
</dbReference>
<protein>
    <recommendedName>
        <fullName evidence="6">BAH domain-containing protein</fullName>
    </recommendedName>
</protein>
<evidence type="ECO:0000313" key="5">
    <source>
        <dbReference type="Proteomes" id="UP000224567"/>
    </source>
</evidence>
<reference evidence="5" key="2">
    <citation type="journal article" date="2017" name="J. Anim. Genet.">
        <title>Multiple reference genome sequences of hot pepper reveal the massive evolution of plant disease resistance genes by retroduplication.</title>
        <authorList>
            <person name="Kim S."/>
            <person name="Park J."/>
            <person name="Yeom S.-I."/>
            <person name="Kim Y.-M."/>
            <person name="Seo E."/>
            <person name="Kim K.-T."/>
            <person name="Kim M.-S."/>
            <person name="Lee J.M."/>
            <person name="Cheong K."/>
            <person name="Shin H.-S."/>
            <person name="Kim S.-B."/>
            <person name="Han K."/>
            <person name="Lee J."/>
            <person name="Park M."/>
            <person name="Lee H.-A."/>
            <person name="Lee H.-Y."/>
            <person name="Lee Y."/>
            <person name="Oh S."/>
            <person name="Lee J.H."/>
            <person name="Choi E."/>
            <person name="Choi E."/>
            <person name="Lee S.E."/>
            <person name="Jeon J."/>
            <person name="Kim H."/>
            <person name="Choi G."/>
            <person name="Song H."/>
            <person name="Lee J."/>
            <person name="Lee S.-C."/>
            <person name="Kwon J.-K."/>
            <person name="Lee H.-Y."/>
            <person name="Koo N."/>
            <person name="Hong Y."/>
            <person name="Kim R.W."/>
            <person name="Kang W.-H."/>
            <person name="Huh J.H."/>
            <person name="Kang B.-C."/>
            <person name="Yang T.-J."/>
            <person name="Lee Y.-H."/>
            <person name="Bennetzen J.L."/>
            <person name="Choi D."/>
        </authorList>
    </citation>
    <scope>NUCLEOTIDE SEQUENCE [LARGE SCALE GENOMIC DNA]</scope>
    <source>
        <strain evidence="5">cv. PBC81</strain>
    </source>
</reference>
<sequence>MGKRRNTVVAISDDEDEMPISRVTRASSNSGGEEKANQRKRKKVKLEEEEEEEKEKEKEKPKVKEEEEKEKEKEKPKVKEEEESEEKEERGRGKRVKKPKKVDEEEEEEEDAEVEVNRVEEAETVKEEEDEGQEEEQLDDAKPIGEVIRVTGKGKGRRNHYESFEYDGNRYELEDPVLLVPEGKNQKPYVAIIKDITQTKDGNMMVTGQWFYRPEEAIKRGGGNWQSRDARELFYSFHRDGVPAESVMHKCVVHFVPLNKQIPKRKEHPGFFVQRVYDTEQRRLFKLTDKDYEDTKQHEIDLLVQKTMARVGHLPDLETEDNSAAPVSQEDQLKSKRLLRKKSMMSLDVTREDEAPSRSGQPTAETPGSCANNASEYFIILSNFKVLTGETQRDKWLEKLLQSIQYFCNPVDNVQNDGKEKGGSDAADLTGNTDSAKHVNESLENSADGDVFQWPDSVVPAVVSLEKAAHETLSSDFQKYNQKMRQLTFNLKNTSLLARRLLKGELDPSQILNMSPNELKEALTAEELASREPEEPEPIQMTDARCKRCAEKKVRLMEIIQAGHGDRYSLECIACGNTWYASRDEAASLTIGPNLAKSVGTEPLATAKFEDVEKNLTSPRRADKELVTF</sequence>
<evidence type="ECO:0008006" key="6">
    <source>
        <dbReference type="Google" id="ProtNLM"/>
    </source>
</evidence>
<reference evidence="4 5" key="1">
    <citation type="journal article" date="2017" name="Genome Biol.">
        <title>New reference genome sequences of hot pepper reveal the massive evolution of plant disease-resistance genes by retroduplication.</title>
        <authorList>
            <person name="Kim S."/>
            <person name="Park J."/>
            <person name="Yeom S.I."/>
            <person name="Kim Y.M."/>
            <person name="Seo E."/>
            <person name="Kim K.T."/>
            <person name="Kim M.S."/>
            <person name="Lee J.M."/>
            <person name="Cheong K."/>
            <person name="Shin H.S."/>
            <person name="Kim S.B."/>
            <person name="Han K."/>
            <person name="Lee J."/>
            <person name="Park M."/>
            <person name="Lee H.A."/>
            <person name="Lee H.Y."/>
            <person name="Lee Y."/>
            <person name="Oh S."/>
            <person name="Lee J.H."/>
            <person name="Choi E."/>
            <person name="Choi E."/>
            <person name="Lee S.E."/>
            <person name="Jeon J."/>
            <person name="Kim H."/>
            <person name="Choi G."/>
            <person name="Song H."/>
            <person name="Lee J."/>
            <person name="Lee S.C."/>
            <person name="Kwon J.K."/>
            <person name="Lee H.Y."/>
            <person name="Koo N."/>
            <person name="Hong Y."/>
            <person name="Kim R.W."/>
            <person name="Kang W.H."/>
            <person name="Huh J.H."/>
            <person name="Kang B.C."/>
            <person name="Yang T.J."/>
            <person name="Lee Y.H."/>
            <person name="Bennetzen J.L."/>
            <person name="Choi D."/>
        </authorList>
    </citation>
    <scope>NUCLEOTIDE SEQUENCE [LARGE SCALE GENOMIC DNA]</scope>
    <source>
        <strain evidence="5">cv. PBC81</strain>
    </source>
</reference>
<accession>A0A2G2VZS5</accession>
<dbReference type="Pfam" id="PF07500">
    <property type="entry name" value="TFIIS_M"/>
    <property type="match status" value="1"/>
</dbReference>
<dbReference type="OrthoDB" id="1922186at2759"/>
<dbReference type="InterPro" id="IPR003618">
    <property type="entry name" value="TFIIS_cen_dom"/>
</dbReference>
<feature type="domain" description="BAH" evidence="2">
    <location>
        <begin position="169"/>
        <end position="288"/>
    </location>
</feature>
<dbReference type="PROSITE" id="PS51038">
    <property type="entry name" value="BAH"/>
    <property type="match status" value="1"/>
</dbReference>
<dbReference type="PANTHER" id="PTHR46871">
    <property type="entry name" value="BROMO-ADJACENT HOMOLOGY (BAH) DOMAIN-CONTAINING PROTEIN"/>
    <property type="match status" value="1"/>
</dbReference>
<feature type="region of interest" description="Disordered" evidence="1">
    <location>
        <begin position="1"/>
        <end position="140"/>
    </location>
</feature>
<name>A0A2G2VZS5_CAPBA</name>
<evidence type="ECO:0000259" key="2">
    <source>
        <dbReference type="PROSITE" id="PS51038"/>
    </source>
</evidence>
<dbReference type="CDD" id="cd04713">
    <property type="entry name" value="BAH_plant_3"/>
    <property type="match status" value="1"/>
</dbReference>
<feature type="compositionally biased region" description="Acidic residues" evidence="1">
    <location>
        <begin position="104"/>
        <end position="114"/>
    </location>
</feature>
<dbReference type="InterPro" id="IPR043151">
    <property type="entry name" value="BAH_sf"/>
</dbReference>
<dbReference type="SUPFAM" id="SSF46942">
    <property type="entry name" value="Elongation factor TFIIS domain 2"/>
    <property type="match status" value="1"/>
</dbReference>
<dbReference type="GO" id="GO:0003682">
    <property type="term" value="F:chromatin binding"/>
    <property type="evidence" value="ECO:0007669"/>
    <property type="project" value="InterPro"/>
</dbReference>
<dbReference type="AlphaFoldDB" id="A0A2G2VZS5"/>
<dbReference type="Proteomes" id="UP000224567">
    <property type="component" value="Unassembled WGS sequence"/>
</dbReference>
<keyword evidence="5" id="KW-1185">Reference proteome</keyword>
<dbReference type="Gene3D" id="2.30.30.490">
    <property type="match status" value="1"/>
</dbReference>
<dbReference type="PANTHER" id="PTHR46871:SF1">
    <property type="entry name" value="BROMO-ADJACENT HOMOLOGY (BAH) DOMAIN-CONTAINING PROTEIN"/>
    <property type="match status" value="1"/>
</dbReference>
<dbReference type="EMBL" id="MLFT02000009">
    <property type="protein sequence ID" value="PHT38482.1"/>
    <property type="molecule type" value="Genomic_DNA"/>
</dbReference>
<feature type="compositionally biased region" description="Basic and acidic residues" evidence="1">
    <location>
        <begin position="115"/>
        <end position="125"/>
    </location>
</feature>
<evidence type="ECO:0000256" key="1">
    <source>
        <dbReference type="SAM" id="MobiDB-lite"/>
    </source>
</evidence>
<comment type="caution">
    <text evidence="4">The sequence shown here is derived from an EMBL/GenBank/DDBJ whole genome shotgun (WGS) entry which is preliminary data.</text>
</comment>
<dbReference type="Gene3D" id="1.10.472.30">
    <property type="entry name" value="Transcription elongation factor S-II, central domain"/>
    <property type="match status" value="1"/>
</dbReference>
<evidence type="ECO:0000313" key="4">
    <source>
        <dbReference type="EMBL" id="PHT38482.1"/>
    </source>
</evidence>
<feature type="domain" description="TFIIS central" evidence="3">
    <location>
        <begin position="392"/>
        <end position="547"/>
    </location>
</feature>
<organism evidence="4 5">
    <name type="scientific">Capsicum baccatum</name>
    <name type="common">Peruvian pepper</name>
    <dbReference type="NCBI Taxonomy" id="33114"/>
    <lineage>
        <taxon>Eukaryota</taxon>
        <taxon>Viridiplantae</taxon>
        <taxon>Streptophyta</taxon>
        <taxon>Embryophyta</taxon>
        <taxon>Tracheophyta</taxon>
        <taxon>Spermatophyta</taxon>
        <taxon>Magnoliopsida</taxon>
        <taxon>eudicotyledons</taxon>
        <taxon>Gunneridae</taxon>
        <taxon>Pentapetalae</taxon>
        <taxon>asterids</taxon>
        <taxon>lamiids</taxon>
        <taxon>Solanales</taxon>
        <taxon>Solanaceae</taxon>
        <taxon>Solanoideae</taxon>
        <taxon>Capsiceae</taxon>
        <taxon>Capsicum</taxon>
    </lineage>
</organism>
<feature type="compositionally biased region" description="Polar residues" evidence="1">
    <location>
        <begin position="358"/>
        <end position="369"/>
    </location>
</feature>
<dbReference type="STRING" id="33114.A0A2G2VZS5"/>
<dbReference type="SMART" id="SM00439">
    <property type="entry name" value="BAH"/>
    <property type="match status" value="1"/>
</dbReference>
<dbReference type="InterPro" id="IPR036575">
    <property type="entry name" value="TFIIS_cen_dom_sf"/>
</dbReference>
<feature type="region of interest" description="Disordered" evidence="1">
    <location>
        <begin position="344"/>
        <end position="369"/>
    </location>
</feature>
<feature type="compositionally biased region" description="Acidic residues" evidence="1">
    <location>
        <begin position="126"/>
        <end position="138"/>
    </location>
</feature>
<evidence type="ECO:0000259" key="3">
    <source>
        <dbReference type="PROSITE" id="PS51321"/>
    </source>
</evidence>
<dbReference type="InterPro" id="IPR001025">
    <property type="entry name" value="BAH_dom"/>
</dbReference>
<dbReference type="Pfam" id="PF01426">
    <property type="entry name" value="BAH"/>
    <property type="match status" value="1"/>
</dbReference>
<proteinExistence type="predicted"/>
<gene>
    <name evidence="4" type="ORF">CQW23_22055</name>
</gene>